<comment type="caution">
    <text evidence="1">The sequence shown here is derived from an EMBL/GenBank/DDBJ whole genome shotgun (WGS) entry which is preliminary data.</text>
</comment>
<dbReference type="Proteomes" id="UP000830395">
    <property type="component" value="Chromosome 1"/>
</dbReference>
<sequence length="462" mass="50975">MCGATAVGETPEKRRANPMDPTTSTKPPLATEPPAACSEPVSSFSGVQEEKEKSEGQKSDECAKFTGSLNNSATIKKSPQKQASLTSYFKPANKKRLREGSTDSELSEAKLSRREDEGSKEKQNSNLAPSLQKSTRSGSQTAQNQQVTTPRYSFSGSLGLGSGLAKDSKSGGGQNMSLNLDSNYSSKKRKEPEQDPVAPADLDVSLEELESIMSEDMGEPLQPTANKKQCFDQGERSTAIVGEDCNATFSKQQRAAKQQSIVSTSRNSEQDRQSSANRDPERKSRLTSNKTQDLEREQYSSTHRNDRHETLDVKEEEVSFLLETKVQSGSTKHGEEAAVKEELMGSSSGSGPEKDPELPRKLLQVQFKSLTVSAPSRTRTKPLQSRDPNGKNFKRFRKIPVPGLKGLPKIIGGSDLVAHNRSKNSELEEWLKDAAEQEKQQEREETLGDDLFRYNPRTTKRR</sequence>
<gene>
    <name evidence="1" type="ORF">PDJAM_G00009940</name>
</gene>
<protein>
    <submittedName>
        <fullName evidence="1">Uncharacterized protein</fullName>
    </submittedName>
</protein>
<name>A0ACC5Y005_9TELE</name>
<reference evidence="1" key="1">
    <citation type="submission" date="2020-02" db="EMBL/GenBank/DDBJ databases">
        <title>Genome sequencing of the panga catfish, Pangasius djambal.</title>
        <authorList>
            <person name="Wen M."/>
            <person name="Zahm M."/>
            <person name="Roques C."/>
            <person name="Cabau C."/>
            <person name="Klopp C."/>
            <person name="Donnadieu C."/>
            <person name="Jouanno E."/>
            <person name="Avarre J.-C."/>
            <person name="Campet M."/>
            <person name="Ha T."/>
            <person name="Dugue R."/>
            <person name="Lampietro C."/>
            <person name="Louis A."/>
            <person name="Herpin A."/>
            <person name="Echchiki A."/>
            <person name="Berthelot C."/>
            <person name="Parey E."/>
            <person name="Roest-Crollius H."/>
            <person name="Braasch I."/>
            <person name="Postlethwait J.H."/>
            <person name="Bobe J."/>
            <person name="Montfort J."/>
            <person name="Bouchez O."/>
            <person name="Begum T."/>
            <person name="Schartl M."/>
            <person name="Gustiano R."/>
            <person name="Guiguen Y."/>
        </authorList>
    </citation>
    <scope>NUCLEOTIDE SEQUENCE</scope>
    <source>
        <strain evidence="1">Pdj_M5554</strain>
    </source>
</reference>
<evidence type="ECO:0000313" key="2">
    <source>
        <dbReference type="Proteomes" id="UP000830395"/>
    </source>
</evidence>
<evidence type="ECO:0000313" key="1">
    <source>
        <dbReference type="EMBL" id="MCJ8728913.1"/>
    </source>
</evidence>
<keyword evidence="2" id="KW-1185">Reference proteome</keyword>
<proteinExistence type="predicted"/>
<dbReference type="EMBL" id="CM040975">
    <property type="protein sequence ID" value="MCJ8728913.1"/>
    <property type="molecule type" value="Genomic_DNA"/>
</dbReference>
<organism evidence="1 2">
    <name type="scientific">Pangasius djambal</name>
    <dbReference type="NCBI Taxonomy" id="1691987"/>
    <lineage>
        <taxon>Eukaryota</taxon>
        <taxon>Metazoa</taxon>
        <taxon>Chordata</taxon>
        <taxon>Craniata</taxon>
        <taxon>Vertebrata</taxon>
        <taxon>Euteleostomi</taxon>
        <taxon>Actinopterygii</taxon>
        <taxon>Neopterygii</taxon>
        <taxon>Teleostei</taxon>
        <taxon>Ostariophysi</taxon>
        <taxon>Siluriformes</taxon>
        <taxon>Pangasiidae</taxon>
        <taxon>Pangasius</taxon>
    </lineage>
</organism>
<accession>A0ACC5Y005</accession>